<sequence>MARMRLNGMQELTRGLDQRARGANRDVQNIIRKHGASMNRRMAKNAPVDTGNLRRSIQLNLTNNGFTATVRPNANYASYVEYGTRYIYPSPYVRPAFYAEQELVIQAFRNMMR</sequence>
<dbReference type="InterPro" id="IPR010064">
    <property type="entry name" value="HK97-gp10_tail"/>
</dbReference>
<keyword evidence="2" id="KW-1185">Reference proteome</keyword>
<dbReference type="EMBL" id="FNEN01000020">
    <property type="protein sequence ID" value="SDJ19875.1"/>
    <property type="molecule type" value="Genomic_DNA"/>
</dbReference>
<name>A0A1G8RTT4_9BACI</name>
<protein>
    <submittedName>
        <fullName evidence="1">Phage protein, HK97 gp10 family</fullName>
    </submittedName>
</protein>
<dbReference type="NCBIfam" id="TIGR01725">
    <property type="entry name" value="phge_HK97_gp10"/>
    <property type="match status" value="1"/>
</dbReference>
<dbReference type="AlphaFoldDB" id="A0A1G8RTT4"/>
<proteinExistence type="predicted"/>
<gene>
    <name evidence="1" type="ORF">SAMN04488123_12021</name>
</gene>
<dbReference type="RefSeq" id="WP_090399657.1">
    <property type="nucleotide sequence ID" value="NZ_FNEN01000020.1"/>
</dbReference>
<dbReference type="Proteomes" id="UP000198853">
    <property type="component" value="Unassembled WGS sequence"/>
</dbReference>
<dbReference type="OrthoDB" id="4457835at2"/>
<evidence type="ECO:0000313" key="2">
    <source>
        <dbReference type="Proteomes" id="UP000198853"/>
    </source>
</evidence>
<accession>A0A1G8RTT4</accession>
<reference evidence="1 2" key="1">
    <citation type="submission" date="2016-10" db="EMBL/GenBank/DDBJ databases">
        <authorList>
            <person name="de Groot N.N."/>
        </authorList>
    </citation>
    <scope>NUCLEOTIDE SEQUENCE [LARGE SCALE GENOMIC DNA]</scope>
    <source>
        <strain evidence="1 2">DSM 21771</strain>
    </source>
</reference>
<dbReference type="Pfam" id="PF04883">
    <property type="entry name" value="HK97-gp10_like"/>
    <property type="match status" value="1"/>
</dbReference>
<organism evidence="1 2">
    <name type="scientific">Natribacillus halophilus</name>
    <dbReference type="NCBI Taxonomy" id="549003"/>
    <lineage>
        <taxon>Bacteria</taxon>
        <taxon>Bacillati</taxon>
        <taxon>Bacillota</taxon>
        <taxon>Bacilli</taxon>
        <taxon>Bacillales</taxon>
        <taxon>Bacillaceae</taxon>
        <taxon>Natribacillus</taxon>
    </lineage>
</organism>
<evidence type="ECO:0000313" key="1">
    <source>
        <dbReference type="EMBL" id="SDJ19875.1"/>
    </source>
</evidence>